<protein>
    <submittedName>
        <fullName evidence="2">Uncharacterized protein</fullName>
    </submittedName>
</protein>
<evidence type="ECO:0000313" key="2">
    <source>
        <dbReference type="EMBL" id="MTI26708.1"/>
    </source>
</evidence>
<evidence type="ECO:0000313" key="3">
    <source>
        <dbReference type="Proteomes" id="UP000798808"/>
    </source>
</evidence>
<dbReference type="EMBL" id="SMLW01000595">
    <property type="protein sequence ID" value="MTI26708.1"/>
    <property type="molecule type" value="Genomic_DNA"/>
</dbReference>
<keyword evidence="1" id="KW-1133">Transmembrane helix</keyword>
<feature type="transmembrane region" description="Helical" evidence="1">
    <location>
        <begin position="91"/>
        <end position="109"/>
    </location>
</feature>
<gene>
    <name evidence="2" type="ORF">E1163_17270</name>
</gene>
<keyword evidence="3" id="KW-1185">Reference proteome</keyword>
<keyword evidence="1" id="KW-0472">Membrane</keyword>
<sequence length="154" mass="17939">MLSSLSKEEFELRLKNLTRSGEPVFMGTPLAMLAMNGSMKPFYGEVTSDKFRFTKNATFLPTPFIVVGNFKEYQNITEVEYSIKPIWFGYLWIRILPVLALIFVNILFIKESIANMYVVLPINLFLLLMFLPILITNQIKINMERRFVKSLEIQ</sequence>
<name>A0ABW9RRA6_9BACT</name>
<comment type="caution">
    <text evidence="2">The sequence shown here is derived from an EMBL/GenBank/DDBJ whole genome shotgun (WGS) entry which is preliminary data.</text>
</comment>
<keyword evidence="1" id="KW-0812">Transmembrane</keyword>
<dbReference type="RefSeq" id="WP_155173718.1">
    <property type="nucleotide sequence ID" value="NZ_BAAAFL010000015.1"/>
</dbReference>
<reference evidence="2 3" key="1">
    <citation type="submission" date="2019-02" db="EMBL/GenBank/DDBJ databases">
        <authorList>
            <person name="Goldberg S.R."/>
            <person name="Haltli B.A."/>
            <person name="Correa H."/>
            <person name="Russell K.G."/>
        </authorList>
    </citation>
    <scope>NUCLEOTIDE SEQUENCE [LARGE SCALE GENOMIC DNA]</scope>
    <source>
        <strain evidence="2 3">JCM 16186</strain>
    </source>
</reference>
<feature type="transmembrane region" description="Helical" evidence="1">
    <location>
        <begin position="115"/>
        <end position="136"/>
    </location>
</feature>
<organism evidence="2 3">
    <name type="scientific">Fulvivirga kasyanovii</name>
    <dbReference type="NCBI Taxonomy" id="396812"/>
    <lineage>
        <taxon>Bacteria</taxon>
        <taxon>Pseudomonadati</taxon>
        <taxon>Bacteroidota</taxon>
        <taxon>Cytophagia</taxon>
        <taxon>Cytophagales</taxon>
        <taxon>Fulvivirgaceae</taxon>
        <taxon>Fulvivirga</taxon>
    </lineage>
</organism>
<dbReference type="Proteomes" id="UP000798808">
    <property type="component" value="Unassembled WGS sequence"/>
</dbReference>
<proteinExistence type="predicted"/>
<accession>A0ABW9RRA6</accession>
<evidence type="ECO:0000256" key="1">
    <source>
        <dbReference type="SAM" id="Phobius"/>
    </source>
</evidence>